<name>A0A9X3PMJ4_9ACTN</name>
<sequence length="123" mass="12702">MKQATAAAAMAAALLFVGTGAAQAGTGSAEDADEGRVIVREATEADHCEDVGGGTWCYGWGLDSSGLKSCYSNYFHPANRHSAWASIGASEDRDVQDGGLTARAYAVAGHAFTCHVKYNPDAS</sequence>
<proteinExistence type="predicted"/>
<dbReference type="EMBL" id="JAPZVQ010000005">
    <property type="protein sequence ID" value="MDA1385657.1"/>
    <property type="molecule type" value="Genomic_DNA"/>
</dbReference>
<evidence type="ECO:0000313" key="5">
    <source>
        <dbReference type="Proteomes" id="UP001183604"/>
    </source>
</evidence>
<evidence type="ECO:0000313" key="2">
    <source>
        <dbReference type="EMBL" id="MDA1385657.1"/>
    </source>
</evidence>
<evidence type="ECO:0000313" key="4">
    <source>
        <dbReference type="Proteomes" id="UP001145799"/>
    </source>
</evidence>
<organism evidence="2 4">
    <name type="scientific">Glycomyces lechevalierae</name>
    <dbReference type="NCBI Taxonomy" id="256034"/>
    <lineage>
        <taxon>Bacteria</taxon>
        <taxon>Bacillati</taxon>
        <taxon>Actinomycetota</taxon>
        <taxon>Actinomycetes</taxon>
        <taxon>Glycomycetales</taxon>
        <taxon>Glycomycetaceae</taxon>
        <taxon>Glycomyces</taxon>
    </lineage>
</organism>
<accession>A0A9X3PMJ4</accession>
<evidence type="ECO:0000256" key="1">
    <source>
        <dbReference type="SAM" id="SignalP"/>
    </source>
</evidence>
<reference evidence="3 5" key="2">
    <citation type="submission" date="2023-07" db="EMBL/GenBank/DDBJ databases">
        <title>Sequencing the genomes of 1000 actinobacteria strains.</title>
        <authorList>
            <person name="Klenk H.-P."/>
        </authorList>
    </citation>
    <scope>NUCLEOTIDE SEQUENCE [LARGE SCALE GENOMIC DNA]</scope>
    <source>
        <strain evidence="3 5">DSM 44724</strain>
    </source>
</reference>
<dbReference type="Gene3D" id="2.60.40.2850">
    <property type="match status" value="1"/>
</dbReference>
<feature type="chain" id="PRO_5040940131" evidence="1">
    <location>
        <begin position="25"/>
        <end position="123"/>
    </location>
</feature>
<keyword evidence="5" id="KW-1185">Reference proteome</keyword>
<dbReference type="Proteomes" id="UP001145799">
    <property type="component" value="Unassembled WGS sequence"/>
</dbReference>
<gene>
    <name evidence="3" type="ORF">J2S69_003224</name>
    <name evidence="2" type="ORF">O2L01_11745</name>
</gene>
<dbReference type="InterPro" id="IPR006540">
    <property type="entry name" value="Lactococcin_972"/>
</dbReference>
<dbReference type="EMBL" id="JAVDYD010000001">
    <property type="protein sequence ID" value="MDR7339505.1"/>
    <property type="molecule type" value="Genomic_DNA"/>
</dbReference>
<protein>
    <submittedName>
        <fullName evidence="2">Lactococcin 972 family bacteriocin</fullName>
    </submittedName>
</protein>
<evidence type="ECO:0000313" key="3">
    <source>
        <dbReference type="EMBL" id="MDR7339505.1"/>
    </source>
</evidence>
<reference evidence="2" key="1">
    <citation type="submission" date="2022-12" db="EMBL/GenBank/DDBJ databases">
        <title>Gycomyces niveus sp.nov., a novel actinomycete isolated from soil in Shouguang.</title>
        <authorList>
            <person name="Yang X."/>
        </authorList>
    </citation>
    <scope>NUCLEOTIDE SEQUENCE</scope>
    <source>
        <strain evidence="2">DSM 44724</strain>
    </source>
</reference>
<comment type="caution">
    <text evidence="2">The sequence shown here is derived from an EMBL/GenBank/DDBJ whole genome shotgun (WGS) entry which is preliminary data.</text>
</comment>
<dbReference type="RefSeq" id="WP_270122118.1">
    <property type="nucleotide sequence ID" value="NZ_BAAAOM010000004.1"/>
</dbReference>
<feature type="signal peptide" evidence="1">
    <location>
        <begin position="1"/>
        <end position="24"/>
    </location>
</feature>
<dbReference type="Pfam" id="PF09683">
    <property type="entry name" value="Lactococcin_972"/>
    <property type="match status" value="1"/>
</dbReference>
<keyword evidence="1" id="KW-0732">Signal</keyword>
<dbReference type="AlphaFoldDB" id="A0A9X3PMJ4"/>
<dbReference type="Proteomes" id="UP001183604">
    <property type="component" value="Unassembled WGS sequence"/>
</dbReference>